<evidence type="ECO:0000313" key="4">
    <source>
        <dbReference type="EMBL" id="GAH42860.1"/>
    </source>
</evidence>
<gene>
    <name evidence="4" type="ORF">S03H2_24917</name>
</gene>
<keyword evidence="2" id="KW-0804">Transcription</keyword>
<reference evidence="4" key="1">
    <citation type="journal article" date="2014" name="Front. Microbiol.">
        <title>High frequency of phylogenetically diverse reductive dehalogenase-homologous genes in deep subseafloor sedimentary metagenomes.</title>
        <authorList>
            <person name="Kawai M."/>
            <person name="Futagami T."/>
            <person name="Toyoda A."/>
            <person name="Takaki Y."/>
            <person name="Nishi S."/>
            <person name="Hori S."/>
            <person name="Arai W."/>
            <person name="Tsubouchi T."/>
            <person name="Morono Y."/>
            <person name="Uchiyama I."/>
            <person name="Ito T."/>
            <person name="Fujiyama A."/>
            <person name="Inagaki F."/>
            <person name="Takami H."/>
        </authorList>
    </citation>
    <scope>NUCLEOTIDE SEQUENCE</scope>
    <source>
        <strain evidence="4">Expedition CK06-06</strain>
    </source>
</reference>
<evidence type="ECO:0000259" key="3">
    <source>
        <dbReference type="Pfam" id="PF00382"/>
    </source>
</evidence>
<evidence type="ECO:0000256" key="2">
    <source>
        <dbReference type="ARBA" id="ARBA00023163"/>
    </source>
</evidence>
<dbReference type="GO" id="GO:0017025">
    <property type="term" value="F:TBP-class protein binding"/>
    <property type="evidence" value="ECO:0007669"/>
    <property type="project" value="InterPro"/>
</dbReference>
<comment type="caution">
    <text evidence="4">The sequence shown here is derived from an EMBL/GenBank/DDBJ whole genome shotgun (WGS) entry which is preliminary data.</text>
</comment>
<protein>
    <recommendedName>
        <fullName evidence="3">Transcription factor TFIIB cyclin-like domain-containing protein</fullName>
    </recommendedName>
</protein>
<dbReference type="EMBL" id="BARU01013969">
    <property type="protein sequence ID" value="GAH42860.1"/>
    <property type="molecule type" value="Genomic_DNA"/>
</dbReference>
<dbReference type="GO" id="GO:0070897">
    <property type="term" value="P:transcription preinitiation complex assembly"/>
    <property type="evidence" value="ECO:0007669"/>
    <property type="project" value="InterPro"/>
</dbReference>
<dbReference type="PANTHER" id="PTHR11618">
    <property type="entry name" value="TRANSCRIPTION INITIATION FACTOR IIB-RELATED"/>
    <property type="match status" value="1"/>
</dbReference>
<evidence type="ECO:0000256" key="1">
    <source>
        <dbReference type="ARBA" id="ARBA00023015"/>
    </source>
</evidence>
<accession>X1GDG5</accession>
<dbReference type="GO" id="GO:0097550">
    <property type="term" value="C:transcription preinitiation complex"/>
    <property type="evidence" value="ECO:0007669"/>
    <property type="project" value="TreeGrafter"/>
</dbReference>
<dbReference type="InterPro" id="IPR013150">
    <property type="entry name" value="TFIIB_cyclin"/>
</dbReference>
<dbReference type="Gene3D" id="1.10.472.10">
    <property type="entry name" value="Cyclin-like"/>
    <property type="match status" value="1"/>
</dbReference>
<dbReference type="PANTHER" id="PTHR11618:SF13">
    <property type="entry name" value="TRANSCRIPTION INITIATION FACTOR IIB"/>
    <property type="match status" value="1"/>
</dbReference>
<dbReference type="InterPro" id="IPR000812">
    <property type="entry name" value="TFIIB"/>
</dbReference>
<feature type="domain" description="Transcription factor TFIIB cyclin-like" evidence="3">
    <location>
        <begin position="2"/>
        <end position="76"/>
    </location>
</feature>
<dbReference type="InterPro" id="IPR036915">
    <property type="entry name" value="Cyclin-like_sf"/>
</dbReference>
<proteinExistence type="predicted"/>
<keyword evidence="1" id="KW-0805">Transcription regulation</keyword>
<dbReference type="SUPFAM" id="SSF47954">
    <property type="entry name" value="Cyclin-like"/>
    <property type="match status" value="1"/>
</dbReference>
<organism evidence="4">
    <name type="scientific">marine sediment metagenome</name>
    <dbReference type="NCBI Taxonomy" id="412755"/>
    <lineage>
        <taxon>unclassified sequences</taxon>
        <taxon>metagenomes</taxon>
        <taxon>ecological metagenomes</taxon>
    </lineage>
</organism>
<sequence>MSELELSAECHKTAKKIIKIAEIRGLTSGRGPTGVCAAAIYAASILSEERRTQRAIAKTSQVTEVTVRNRFQELIENLDLGIKGRQSSN</sequence>
<dbReference type="PRINTS" id="PR00685">
    <property type="entry name" value="TIFACTORIIB"/>
</dbReference>
<dbReference type="Pfam" id="PF00382">
    <property type="entry name" value="TFIIB"/>
    <property type="match status" value="1"/>
</dbReference>
<dbReference type="AlphaFoldDB" id="X1GDG5"/>
<name>X1GDG5_9ZZZZ</name>